<gene>
    <name evidence="3" type="ORF">COX04_00455</name>
</gene>
<dbReference type="PANTHER" id="PTHR11476:SF7">
    <property type="entry name" value="HISTIDINE--TRNA LIGASE"/>
    <property type="match status" value="1"/>
</dbReference>
<evidence type="ECO:0000259" key="2">
    <source>
        <dbReference type="PROSITE" id="PS50862"/>
    </source>
</evidence>
<dbReference type="Proteomes" id="UP000230759">
    <property type="component" value="Unassembled WGS sequence"/>
</dbReference>
<dbReference type="InterPro" id="IPR045864">
    <property type="entry name" value="aa-tRNA-synth_II/BPL/LPL"/>
</dbReference>
<evidence type="ECO:0000313" key="4">
    <source>
        <dbReference type="Proteomes" id="UP000230759"/>
    </source>
</evidence>
<comment type="similarity">
    <text evidence="1">Belongs to the class-II aminoacyl-tRNA synthetase family.</text>
</comment>
<dbReference type="Gene3D" id="3.30.930.10">
    <property type="entry name" value="Bira Bifunctional Protein, Domain 2"/>
    <property type="match status" value="1"/>
</dbReference>
<comment type="caution">
    <text evidence="3">The sequence shown here is derived from an EMBL/GenBank/DDBJ whole genome shotgun (WGS) entry which is preliminary data.</text>
</comment>
<dbReference type="GO" id="GO:0016874">
    <property type="term" value="F:ligase activity"/>
    <property type="evidence" value="ECO:0007669"/>
    <property type="project" value="UniProtKB-KW"/>
</dbReference>
<accession>A0A2H0BHW0</accession>
<organism evidence="3 4">
    <name type="scientific">Candidatus Woesebacteria bacterium CG22_combo_CG10-13_8_21_14_all_45_10</name>
    <dbReference type="NCBI Taxonomy" id="1975060"/>
    <lineage>
        <taxon>Bacteria</taxon>
        <taxon>Candidatus Woeseibacteriota</taxon>
    </lineage>
</organism>
<dbReference type="AlphaFoldDB" id="A0A2H0BHW0"/>
<dbReference type="PANTHER" id="PTHR11476">
    <property type="entry name" value="HISTIDYL-TRNA SYNTHETASE"/>
    <property type="match status" value="1"/>
</dbReference>
<dbReference type="InterPro" id="IPR006195">
    <property type="entry name" value="aa-tRNA-synth_II"/>
</dbReference>
<keyword evidence="3" id="KW-0436">Ligase</keyword>
<evidence type="ECO:0000256" key="1">
    <source>
        <dbReference type="ARBA" id="ARBA00008226"/>
    </source>
</evidence>
<reference evidence="3 4" key="1">
    <citation type="submission" date="2017-09" db="EMBL/GenBank/DDBJ databases">
        <title>Depth-based differentiation of microbial function through sediment-hosted aquifers and enrichment of novel symbionts in the deep terrestrial subsurface.</title>
        <authorList>
            <person name="Probst A.J."/>
            <person name="Ladd B."/>
            <person name="Jarett J.K."/>
            <person name="Geller-Mcgrath D.E."/>
            <person name="Sieber C.M."/>
            <person name="Emerson J.B."/>
            <person name="Anantharaman K."/>
            <person name="Thomas B.C."/>
            <person name="Malmstrom R."/>
            <person name="Stieglmeier M."/>
            <person name="Klingl A."/>
            <person name="Woyke T."/>
            <person name="Ryan C.M."/>
            <person name="Banfield J.F."/>
        </authorList>
    </citation>
    <scope>NUCLEOTIDE SEQUENCE [LARGE SCALE GENOMIC DNA]</scope>
    <source>
        <strain evidence="3">CG22_combo_CG10-13_8_21_14_all_45_10</strain>
    </source>
</reference>
<dbReference type="InterPro" id="IPR041715">
    <property type="entry name" value="HisRS-like_core"/>
</dbReference>
<dbReference type="EMBL" id="PCSV01000012">
    <property type="protein sequence ID" value="PIP57262.1"/>
    <property type="molecule type" value="Genomic_DNA"/>
</dbReference>
<proteinExistence type="inferred from homology"/>
<name>A0A2H0BHW0_9BACT</name>
<feature type="domain" description="Aminoacyl-transfer RNA synthetases class-II family profile" evidence="2">
    <location>
        <begin position="31"/>
        <end position="221"/>
    </location>
</feature>
<evidence type="ECO:0000313" key="3">
    <source>
        <dbReference type="EMBL" id="PIP57262.1"/>
    </source>
</evidence>
<sequence>MKKGPVTPKGFRDIMPDLAKKRRVFIGQICDTLEEFGFVPLETPTLEFAKTLTGKYGEEEKLIYKFTDPGGRELALRYDLTVPLARFVANNLGLIQAGPFRRYQVGQAFRGEKPQKGRFREFTQVDFDTVGSSDVAEDAKIIAAALKSARRAGLQNAVIFVNDRENFKGLTIEEIRIIDKIAKIGRENIDKKLLDFVAKAKPTERLEKIFALLEKEYGLRK</sequence>
<dbReference type="PROSITE" id="PS50862">
    <property type="entry name" value="AA_TRNA_LIGASE_II"/>
    <property type="match status" value="1"/>
</dbReference>
<dbReference type="Pfam" id="PF13393">
    <property type="entry name" value="tRNA-synt_His"/>
    <property type="match status" value="1"/>
</dbReference>
<dbReference type="CDD" id="cd00773">
    <property type="entry name" value="HisRS-like_core"/>
    <property type="match status" value="1"/>
</dbReference>
<feature type="non-terminal residue" evidence="3">
    <location>
        <position position="221"/>
    </location>
</feature>
<dbReference type="SUPFAM" id="SSF55681">
    <property type="entry name" value="Class II aaRS and biotin synthetases"/>
    <property type="match status" value="1"/>
</dbReference>
<protein>
    <submittedName>
        <fullName evidence="3">Histidine--tRNA ligase</fullName>
    </submittedName>
</protein>